<dbReference type="InterPro" id="IPR003812">
    <property type="entry name" value="Fido"/>
</dbReference>
<evidence type="ECO:0000259" key="1">
    <source>
        <dbReference type="PROSITE" id="PS51459"/>
    </source>
</evidence>
<evidence type="ECO:0000313" key="3">
    <source>
        <dbReference type="Proteomes" id="UP001204851"/>
    </source>
</evidence>
<name>A0ABT1BLE0_9BURK</name>
<dbReference type="Proteomes" id="UP001204851">
    <property type="component" value="Unassembled WGS sequence"/>
</dbReference>
<dbReference type="PANTHER" id="PTHR13504">
    <property type="entry name" value="FIDO DOMAIN-CONTAINING PROTEIN DDB_G0283145"/>
    <property type="match status" value="1"/>
</dbReference>
<accession>A0ABT1BLE0</accession>
<dbReference type="PROSITE" id="PS51459">
    <property type="entry name" value="FIDO"/>
    <property type="match status" value="1"/>
</dbReference>
<dbReference type="Gene3D" id="1.10.3290.10">
    <property type="entry name" value="Fido-like domain"/>
    <property type="match status" value="1"/>
</dbReference>
<keyword evidence="3" id="KW-1185">Reference proteome</keyword>
<feature type="domain" description="Fido" evidence="1">
    <location>
        <begin position="110"/>
        <end position="261"/>
    </location>
</feature>
<proteinExistence type="predicted"/>
<dbReference type="InterPro" id="IPR036597">
    <property type="entry name" value="Fido-like_dom_sf"/>
</dbReference>
<dbReference type="SUPFAM" id="SSF140931">
    <property type="entry name" value="Fic-like"/>
    <property type="match status" value="1"/>
</dbReference>
<comment type="caution">
    <text evidence="2">The sequence shown here is derived from an EMBL/GenBank/DDBJ whole genome shotgun (WGS) entry which is preliminary data.</text>
</comment>
<dbReference type="Pfam" id="PF02661">
    <property type="entry name" value="Fic"/>
    <property type="match status" value="1"/>
</dbReference>
<gene>
    <name evidence="2" type="ORF">M0L44_09960</name>
</gene>
<reference evidence="2 3" key="1">
    <citation type="submission" date="2022-06" db="EMBL/GenBank/DDBJ databases">
        <title>Ideonella sp. NS12-5 Genome sequencing and assembly.</title>
        <authorList>
            <person name="Jung Y."/>
        </authorList>
    </citation>
    <scope>NUCLEOTIDE SEQUENCE [LARGE SCALE GENOMIC DNA]</scope>
    <source>
        <strain evidence="2 3">NS12-5</strain>
    </source>
</reference>
<dbReference type="InterPro" id="IPR040198">
    <property type="entry name" value="Fido_containing"/>
</dbReference>
<dbReference type="EMBL" id="JAMXMC010000005">
    <property type="protein sequence ID" value="MCO5977035.1"/>
    <property type="molecule type" value="Genomic_DNA"/>
</dbReference>
<dbReference type="RefSeq" id="WP_252769572.1">
    <property type="nucleotide sequence ID" value="NZ_JAMXMC010000005.1"/>
</dbReference>
<protein>
    <submittedName>
        <fullName evidence="2">Fic family protein</fullName>
    </submittedName>
</protein>
<dbReference type="PANTHER" id="PTHR13504:SF38">
    <property type="entry name" value="FIDO DOMAIN-CONTAINING PROTEIN"/>
    <property type="match status" value="1"/>
</dbReference>
<organism evidence="2 3">
    <name type="scientific">Ideonella oryzae</name>
    <dbReference type="NCBI Taxonomy" id="2937441"/>
    <lineage>
        <taxon>Bacteria</taxon>
        <taxon>Pseudomonadati</taxon>
        <taxon>Pseudomonadota</taxon>
        <taxon>Betaproteobacteria</taxon>
        <taxon>Burkholderiales</taxon>
        <taxon>Sphaerotilaceae</taxon>
        <taxon>Ideonella</taxon>
    </lineage>
</organism>
<evidence type="ECO:0000313" key="2">
    <source>
        <dbReference type="EMBL" id="MCO5977035.1"/>
    </source>
</evidence>
<sequence>MPQFLHHDLQLLNPRFDSPLLDVLTDLEHLRRLEIRGTTPAPVFLQLKEVFHLLESLASARIEGNHTTLADYVEARVTPAPSGSDALREIDNIEAAMRQVEDAIEPGVPLSEHLLRGLHATTVQGLEREGDRTPGRYRSGPVRIAQAQHLPPDPVQVPGYMAELVAFINQPDPPKYDLMKVALAHHRFAWVHPFSNGNGRVVRLLTYAMLIKYGFQVSAAGRLLNPAAVFCADRHRYYGMLSQADSGQAEHLEQWCTYVLGGIHDELAKVSRLADYTHLQNTVLLPAVAHARERQLITHQEEAVLQATLRAGTVKAGDLETALPGLNASQRTYQIRKLVESGMLQPVRPGARQYTLGFTHNMLLRGVVKALTDQGFVPPALVAVPQK</sequence>